<dbReference type="EMBL" id="CP043026">
    <property type="protein sequence ID" value="QEH61721.1"/>
    <property type="molecule type" value="Genomic_DNA"/>
</dbReference>
<keyword evidence="1" id="KW-0812">Transmembrane</keyword>
<keyword evidence="3" id="KW-1185">Reference proteome</keyword>
<feature type="transmembrane region" description="Helical" evidence="1">
    <location>
        <begin position="211"/>
        <end position="233"/>
    </location>
</feature>
<keyword evidence="1" id="KW-0472">Membrane</keyword>
<name>A0A5B9Y3X1_9MOLU</name>
<evidence type="ECO:0000256" key="1">
    <source>
        <dbReference type="SAM" id="Phobius"/>
    </source>
</evidence>
<feature type="transmembrane region" description="Helical" evidence="1">
    <location>
        <begin position="121"/>
        <end position="143"/>
    </location>
</feature>
<feature type="transmembrane region" description="Helical" evidence="1">
    <location>
        <begin position="155"/>
        <end position="177"/>
    </location>
</feature>
<feature type="transmembrane region" description="Helical" evidence="1">
    <location>
        <begin position="43"/>
        <end position="64"/>
    </location>
</feature>
<keyword evidence="1" id="KW-1133">Transmembrane helix</keyword>
<feature type="transmembrane region" description="Helical" evidence="1">
    <location>
        <begin position="12"/>
        <end position="31"/>
    </location>
</feature>
<proteinExistence type="predicted"/>
<dbReference type="AlphaFoldDB" id="A0A5B9Y3X1"/>
<feature type="transmembrane region" description="Helical" evidence="1">
    <location>
        <begin position="85"/>
        <end position="109"/>
    </location>
</feature>
<gene>
    <name evidence="2" type="ORF">SCHIN_v1c05240</name>
</gene>
<reference evidence="2 3" key="1">
    <citation type="submission" date="2019-08" db="EMBL/GenBank/DDBJ databases">
        <title>Complete genome sequence of Spiroplasma chinense CCH (DSM 19755).</title>
        <authorList>
            <person name="Shen H.-Y."/>
            <person name="Lin Y.-C."/>
            <person name="Chou L."/>
            <person name="Kuo C.-H."/>
        </authorList>
    </citation>
    <scope>NUCLEOTIDE SEQUENCE [LARGE SCALE GENOMIC DNA]</scope>
    <source>
        <strain evidence="2 3">CCH</strain>
    </source>
</reference>
<evidence type="ECO:0008006" key="4">
    <source>
        <dbReference type="Google" id="ProtNLM"/>
    </source>
</evidence>
<dbReference type="KEGG" id="schi:SCHIN_v1c05240"/>
<organism evidence="2 3">
    <name type="scientific">Spiroplasma chinense</name>
    <dbReference type="NCBI Taxonomy" id="216932"/>
    <lineage>
        <taxon>Bacteria</taxon>
        <taxon>Bacillati</taxon>
        <taxon>Mycoplasmatota</taxon>
        <taxon>Mollicutes</taxon>
        <taxon>Entomoplasmatales</taxon>
        <taxon>Spiroplasmataceae</taxon>
        <taxon>Spiroplasma</taxon>
    </lineage>
</organism>
<accession>A0A5B9Y3X1</accession>
<evidence type="ECO:0000313" key="2">
    <source>
        <dbReference type="EMBL" id="QEH61721.1"/>
    </source>
</evidence>
<evidence type="ECO:0000313" key="3">
    <source>
        <dbReference type="Proteomes" id="UP000323144"/>
    </source>
</evidence>
<protein>
    <recommendedName>
        <fullName evidence="4">Transport permease protein</fullName>
    </recommendedName>
</protein>
<sequence>MFRVELFRILKNPINVFFLIVWPVVLLILFGELSGSRLVGQQFLALLLLPALTITIMTFGLNFASDKVEKRIKHYLVVKGAIKKYVITSLLVNTLIFEFLICLLIIIGVSAYGVEFTTANFAIYIFMPQFAFIIGFFISLIIGEYVTSFTYAAPLASLVFFFILISSGMTFPFALAWRNTDFMLEYLTPYGCMVILHHHISGDRILTDFQLGLTIALLLIYTSLIISFAIFSLKRLKK</sequence>
<dbReference type="Proteomes" id="UP000323144">
    <property type="component" value="Chromosome"/>
</dbReference>
<dbReference type="RefSeq" id="WP_166508108.1">
    <property type="nucleotide sequence ID" value="NZ_CP043026.1"/>
</dbReference>